<sequence>MYVVITDFIFSDRLVDLPVEYTLSATRVAALRTAIQTLHNKGWVFGDLREPNIFLTDGAVQLVDCDWCGKVGGSNFNCGPARYDVPLYYTPSHLGSIFAALVEQDFFSPCDVPAASSPGNDCPARAMRRT</sequence>
<evidence type="ECO:0000313" key="1">
    <source>
        <dbReference type="EMBL" id="KZT23918.1"/>
    </source>
</evidence>
<evidence type="ECO:0000313" key="2">
    <source>
        <dbReference type="Proteomes" id="UP000076761"/>
    </source>
</evidence>
<dbReference type="InParanoid" id="A0A165RJW1"/>
<dbReference type="EMBL" id="KV425581">
    <property type="protein sequence ID" value="KZT23918.1"/>
    <property type="molecule type" value="Genomic_DNA"/>
</dbReference>
<protein>
    <recommendedName>
        <fullName evidence="3">Protein kinase domain-containing protein</fullName>
    </recommendedName>
</protein>
<evidence type="ECO:0008006" key="3">
    <source>
        <dbReference type="Google" id="ProtNLM"/>
    </source>
</evidence>
<organism evidence="1 2">
    <name type="scientific">Neolentinus lepideus HHB14362 ss-1</name>
    <dbReference type="NCBI Taxonomy" id="1314782"/>
    <lineage>
        <taxon>Eukaryota</taxon>
        <taxon>Fungi</taxon>
        <taxon>Dikarya</taxon>
        <taxon>Basidiomycota</taxon>
        <taxon>Agaricomycotina</taxon>
        <taxon>Agaricomycetes</taxon>
        <taxon>Gloeophyllales</taxon>
        <taxon>Gloeophyllaceae</taxon>
        <taxon>Neolentinus</taxon>
    </lineage>
</organism>
<dbReference type="SUPFAM" id="SSF56112">
    <property type="entry name" value="Protein kinase-like (PK-like)"/>
    <property type="match status" value="1"/>
</dbReference>
<dbReference type="Proteomes" id="UP000076761">
    <property type="component" value="Unassembled WGS sequence"/>
</dbReference>
<dbReference type="OrthoDB" id="4062651at2759"/>
<keyword evidence="2" id="KW-1185">Reference proteome</keyword>
<name>A0A165RJW1_9AGAM</name>
<reference evidence="1 2" key="1">
    <citation type="journal article" date="2016" name="Mol. Biol. Evol.">
        <title>Comparative Genomics of Early-Diverging Mushroom-Forming Fungi Provides Insights into the Origins of Lignocellulose Decay Capabilities.</title>
        <authorList>
            <person name="Nagy L.G."/>
            <person name="Riley R."/>
            <person name="Tritt A."/>
            <person name="Adam C."/>
            <person name="Daum C."/>
            <person name="Floudas D."/>
            <person name="Sun H."/>
            <person name="Yadav J.S."/>
            <person name="Pangilinan J."/>
            <person name="Larsson K.H."/>
            <person name="Matsuura K."/>
            <person name="Barry K."/>
            <person name="Labutti K."/>
            <person name="Kuo R."/>
            <person name="Ohm R.A."/>
            <person name="Bhattacharya S.S."/>
            <person name="Shirouzu T."/>
            <person name="Yoshinaga Y."/>
            <person name="Martin F.M."/>
            <person name="Grigoriev I.V."/>
            <person name="Hibbett D.S."/>
        </authorList>
    </citation>
    <scope>NUCLEOTIDE SEQUENCE [LARGE SCALE GENOMIC DNA]</scope>
    <source>
        <strain evidence="1 2">HHB14362 ss-1</strain>
    </source>
</reference>
<proteinExistence type="predicted"/>
<dbReference type="AlphaFoldDB" id="A0A165RJW1"/>
<gene>
    <name evidence="1" type="ORF">NEOLEDRAFT_1242864</name>
</gene>
<dbReference type="InterPro" id="IPR011009">
    <property type="entry name" value="Kinase-like_dom_sf"/>
</dbReference>
<accession>A0A165RJW1</accession>